<dbReference type="GO" id="GO:0008168">
    <property type="term" value="F:methyltransferase activity"/>
    <property type="evidence" value="ECO:0007669"/>
    <property type="project" value="UniProtKB-KW"/>
</dbReference>
<accession>A0A5N6UBP9</accession>
<dbReference type="Proteomes" id="UP000326950">
    <property type="component" value="Unassembled WGS sequence"/>
</dbReference>
<protein>
    <submittedName>
        <fullName evidence="1">S-adenosyl-L-methionine-dependent methyltransferase</fullName>
    </submittedName>
</protein>
<proteinExistence type="predicted"/>
<sequence length="281" mass="31697">MEGQALAAWENHARSWDATMGDDGNEYFSVLELPALKRMISGQKQGRALDLATGNGLVARWLAQEGFSVVATDGATAMLEHAKGRTAAWYEKGMLDKECPILFELLDVTNKDQWARFIGRVNLLKDGFDVVVMNMGIMDVHDLEPLAVSLKSLLKQDGCFVATVLHPLFFTSGARRQITVHEDPVTGQRIIDRSILLSQYQNVAPARQLLFSNDSEHKPPLSFHRSFQDLFSPFFRAGLVLDALEEVNFDDTFREPSREYAARNFTEFPKILAFRLRRVCT</sequence>
<organism evidence="1 2">
    <name type="scientific">Aspergillus tamarii</name>
    <dbReference type="NCBI Taxonomy" id="41984"/>
    <lineage>
        <taxon>Eukaryota</taxon>
        <taxon>Fungi</taxon>
        <taxon>Dikarya</taxon>
        <taxon>Ascomycota</taxon>
        <taxon>Pezizomycotina</taxon>
        <taxon>Eurotiomycetes</taxon>
        <taxon>Eurotiomycetidae</taxon>
        <taxon>Eurotiales</taxon>
        <taxon>Aspergillaceae</taxon>
        <taxon>Aspergillus</taxon>
        <taxon>Aspergillus subgen. Circumdati</taxon>
    </lineage>
</organism>
<evidence type="ECO:0000313" key="1">
    <source>
        <dbReference type="EMBL" id="KAE8156000.1"/>
    </source>
</evidence>
<dbReference type="Pfam" id="PF13489">
    <property type="entry name" value="Methyltransf_23"/>
    <property type="match status" value="1"/>
</dbReference>
<evidence type="ECO:0000313" key="2">
    <source>
        <dbReference type="Proteomes" id="UP000326950"/>
    </source>
</evidence>
<keyword evidence="2" id="KW-1185">Reference proteome</keyword>
<keyword evidence="1" id="KW-0808">Transferase</keyword>
<dbReference type="OrthoDB" id="6329284at2759"/>
<dbReference type="Gene3D" id="3.40.50.150">
    <property type="entry name" value="Vaccinia Virus protein VP39"/>
    <property type="match status" value="1"/>
</dbReference>
<gene>
    <name evidence="1" type="ORF">BDV40DRAFT_282357</name>
</gene>
<dbReference type="GO" id="GO:0032259">
    <property type="term" value="P:methylation"/>
    <property type="evidence" value="ECO:0007669"/>
    <property type="project" value="UniProtKB-KW"/>
</dbReference>
<dbReference type="SUPFAM" id="SSF53335">
    <property type="entry name" value="S-adenosyl-L-methionine-dependent methyltransferases"/>
    <property type="match status" value="1"/>
</dbReference>
<keyword evidence="1" id="KW-0489">Methyltransferase</keyword>
<name>A0A5N6UBP9_ASPTM</name>
<reference evidence="1 2" key="1">
    <citation type="submission" date="2019-04" db="EMBL/GenBank/DDBJ databases">
        <title>Friends and foes A comparative genomics study of 23 Aspergillus species from section Flavi.</title>
        <authorList>
            <consortium name="DOE Joint Genome Institute"/>
            <person name="Kjaerbolling I."/>
            <person name="Vesth T."/>
            <person name="Frisvad J.C."/>
            <person name="Nybo J.L."/>
            <person name="Theobald S."/>
            <person name="Kildgaard S."/>
            <person name="Isbrandt T."/>
            <person name="Kuo A."/>
            <person name="Sato A."/>
            <person name="Lyhne E.K."/>
            <person name="Kogle M.E."/>
            <person name="Wiebenga A."/>
            <person name="Kun R.S."/>
            <person name="Lubbers R.J."/>
            <person name="Makela M.R."/>
            <person name="Barry K."/>
            <person name="Chovatia M."/>
            <person name="Clum A."/>
            <person name="Daum C."/>
            <person name="Haridas S."/>
            <person name="He G."/>
            <person name="LaButti K."/>
            <person name="Lipzen A."/>
            <person name="Mondo S."/>
            <person name="Riley R."/>
            <person name="Salamov A."/>
            <person name="Simmons B.A."/>
            <person name="Magnuson J.K."/>
            <person name="Henrissat B."/>
            <person name="Mortensen U.H."/>
            <person name="Larsen T.O."/>
            <person name="Devries R.P."/>
            <person name="Grigoriev I.V."/>
            <person name="Machida M."/>
            <person name="Baker S.E."/>
            <person name="Andersen M.R."/>
        </authorList>
    </citation>
    <scope>NUCLEOTIDE SEQUENCE [LARGE SCALE GENOMIC DNA]</scope>
    <source>
        <strain evidence="1 2">CBS 117626</strain>
    </source>
</reference>
<dbReference type="InterPro" id="IPR029063">
    <property type="entry name" value="SAM-dependent_MTases_sf"/>
</dbReference>
<dbReference type="EMBL" id="ML738785">
    <property type="protein sequence ID" value="KAE8156000.1"/>
    <property type="molecule type" value="Genomic_DNA"/>
</dbReference>
<dbReference type="AlphaFoldDB" id="A0A5N6UBP9"/>